<dbReference type="GO" id="GO:0003676">
    <property type="term" value="F:nucleic acid binding"/>
    <property type="evidence" value="ECO:0007669"/>
    <property type="project" value="InterPro"/>
</dbReference>
<dbReference type="PROSITE" id="PS50994">
    <property type="entry name" value="INTEGRASE"/>
    <property type="match status" value="1"/>
</dbReference>
<keyword evidence="8" id="KW-0548">Nucleotidyltransferase</keyword>
<dbReference type="GO" id="GO:0006310">
    <property type="term" value="P:DNA recombination"/>
    <property type="evidence" value="ECO:0007669"/>
    <property type="project" value="UniProtKB-KW"/>
</dbReference>
<keyword evidence="8" id="KW-0808">Transferase</keyword>
<name>A0A1X7VW74_AMPQE</name>
<keyword evidence="5" id="KW-0460">Magnesium</keyword>
<organism evidence="11">
    <name type="scientific">Amphimedon queenslandica</name>
    <name type="common">Sponge</name>
    <dbReference type="NCBI Taxonomy" id="400682"/>
    <lineage>
        <taxon>Eukaryota</taxon>
        <taxon>Metazoa</taxon>
        <taxon>Porifera</taxon>
        <taxon>Demospongiae</taxon>
        <taxon>Heteroscleromorpha</taxon>
        <taxon>Haplosclerida</taxon>
        <taxon>Niphatidae</taxon>
        <taxon>Amphimedon</taxon>
    </lineage>
</organism>
<dbReference type="SUPFAM" id="SSF53098">
    <property type="entry name" value="Ribonuclease H-like"/>
    <property type="match status" value="1"/>
</dbReference>
<dbReference type="InterPro" id="IPR012337">
    <property type="entry name" value="RNaseH-like_sf"/>
</dbReference>
<reference evidence="11" key="1">
    <citation type="submission" date="2017-05" db="UniProtKB">
        <authorList>
            <consortium name="EnsemblMetazoa"/>
        </authorList>
    </citation>
    <scope>IDENTIFICATION</scope>
</reference>
<evidence type="ECO:0000259" key="10">
    <source>
        <dbReference type="PROSITE" id="PS50994"/>
    </source>
</evidence>
<dbReference type="InterPro" id="IPR001584">
    <property type="entry name" value="Integrase_cat-core"/>
</dbReference>
<dbReference type="GO" id="GO:0015074">
    <property type="term" value="P:DNA integration"/>
    <property type="evidence" value="ECO:0007669"/>
    <property type="project" value="UniProtKB-KW"/>
</dbReference>
<keyword evidence="7" id="KW-0695">RNA-directed DNA polymerase</keyword>
<dbReference type="PANTHER" id="PTHR42648">
    <property type="entry name" value="TRANSPOSASE, PUTATIVE-RELATED"/>
    <property type="match status" value="1"/>
</dbReference>
<evidence type="ECO:0000256" key="4">
    <source>
        <dbReference type="ARBA" id="ARBA00022801"/>
    </source>
</evidence>
<keyword evidence="6" id="KW-0229">DNA integration</keyword>
<keyword evidence="1" id="KW-0540">Nuclease</keyword>
<dbReference type="GO" id="GO:0004519">
    <property type="term" value="F:endonuclease activity"/>
    <property type="evidence" value="ECO:0007669"/>
    <property type="project" value="UniProtKB-KW"/>
</dbReference>
<protein>
    <recommendedName>
        <fullName evidence="10">Integrase catalytic domain-containing protein</fullName>
    </recommendedName>
</protein>
<dbReference type="GO" id="GO:0003964">
    <property type="term" value="F:RNA-directed DNA polymerase activity"/>
    <property type="evidence" value="ECO:0007669"/>
    <property type="project" value="UniProtKB-KW"/>
</dbReference>
<evidence type="ECO:0000256" key="5">
    <source>
        <dbReference type="ARBA" id="ARBA00022842"/>
    </source>
</evidence>
<keyword evidence="3" id="KW-0255">Endonuclease</keyword>
<dbReference type="InterPro" id="IPR039537">
    <property type="entry name" value="Retrotran_Ty1/copia-like"/>
</dbReference>
<dbReference type="GO" id="GO:0016787">
    <property type="term" value="F:hydrolase activity"/>
    <property type="evidence" value="ECO:0007669"/>
    <property type="project" value="UniProtKB-KW"/>
</dbReference>
<evidence type="ECO:0000256" key="2">
    <source>
        <dbReference type="ARBA" id="ARBA00022723"/>
    </source>
</evidence>
<feature type="domain" description="Integrase catalytic" evidence="10">
    <location>
        <begin position="1"/>
        <end position="58"/>
    </location>
</feature>
<dbReference type="GO" id="GO:0046872">
    <property type="term" value="F:metal ion binding"/>
    <property type="evidence" value="ECO:0007669"/>
    <property type="project" value="UniProtKB-KW"/>
</dbReference>
<evidence type="ECO:0000256" key="1">
    <source>
        <dbReference type="ARBA" id="ARBA00022722"/>
    </source>
</evidence>
<dbReference type="Gene3D" id="3.30.420.10">
    <property type="entry name" value="Ribonuclease H-like superfamily/Ribonuclease H"/>
    <property type="match status" value="1"/>
</dbReference>
<dbReference type="EnsemblMetazoa" id="Aqu2.1.44368_001">
    <property type="protein sequence ID" value="Aqu2.1.44368_001"/>
    <property type="gene ID" value="Aqu2.1.44368"/>
</dbReference>
<dbReference type="PANTHER" id="PTHR42648:SF11">
    <property type="entry name" value="TRANSPOSON TY4-P GAG-POL POLYPROTEIN"/>
    <property type="match status" value="1"/>
</dbReference>
<evidence type="ECO:0000256" key="3">
    <source>
        <dbReference type="ARBA" id="ARBA00022759"/>
    </source>
</evidence>
<proteinExistence type="predicted"/>
<evidence type="ECO:0000256" key="7">
    <source>
        <dbReference type="ARBA" id="ARBA00022918"/>
    </source>
</evidence>
<dbReference type="AlphaFoldDB" id="A0A1X7VW74"/>
<keyword evidence="2" id="KW-0479">Metal-binding</keyword>
<keyword evidence="9" id="KW-0233">DNA recombination</keyword>
<evidence type="ECO:0000256" key="9">
    <source>
        <dbReference type="ARBA" id="ARBA00023172"/>
    </source>
</evidence>
<dbReference type="InParanoid" id="A0A1X7VW74"/>
<dbReference type="InterPro" id="IPR036397">
    <property type="entry name" value="RNaseH_sf"/>
</dbReference>
<evidence type="ECO:0000256" key="6">
    <source>
        <dbReference type="ARBA" id="ARBA00022908"/>
    </source>
</evidence>
<evidence type="ECO:0000256" key="8">
    <source>
        <dbReference type="ARBA" id="ARBA00022932"/>
    </source>
</evidence>
<keyword evidence="4" id="KW-0378">Hydrolase</keyword>
<accession>A0A1X7VW74</accession>
<evidence type="ECO:0000313" key="11">
    <source>
        <dbReference type="EnsemblMetazoa" id="Aqu2.1.44368_001"/>
    </source>
</evidence>
<keyword evidence="8" id="KW-0239">DNA-directed DNA polymerase</keyword>
<sequence length="58" mass="6505">NASGGEFTSNEFEKYLRKGVKHELTILKCPRQNGVAERLNQTLVKMVRSMLSGAKLPQ</sequence>
<dbReference type="GO" id="GO:0003887">
    <property type="term" value="F:DNA-directed DNA polymerase activity"/>
    <property type="evidence" value="ECO:0007669"/>
    <property type="project" value="UniProtKB-KW"/>
</dbReference>